<protein>
    <submittedName>
        <fullName evidence="1">Uncharacterized protein</fullName>
    </submittedName>
</protein>
<evidence type="ECO:0000313" key="2">
    <source>
        <dbReference type="Proteomes" id="UP000199520"/>
    </source>
</evidence>
<accession>A0A1I4H4D9</accession>
<sequence>MKIYLGGLKNMDQSIKYEVPNSADMAASRLIAPENACDAH</sequence>
<reference evidence="2" key="1">
    <citation type="submission" date="2016-10" db="EMBL/GenBank/DDBJ databases">
        <authorList>
            <person name="Varghese N."/>
            <person name="Submissions S."/>
        </authorList>
    </citation>
    <scope>NUCLEOTIDE SEQUENCE [LARGE SCALE GENOMIC DNA]</scope>
    <source>
        <strain evidence="2">DSM 13327</strain>
    </source>
</reference>
<dbReference type="AlphaFoldDB" id="A0A1I4H4D9"/>
<organism evidence="1 2">
    <name type="scientific">Pelosinus propionicus DSM 13327</name>
    <dbReference type="NCBI Taxonomy" id="1123291"/>
    <lineage>
        <taxon>Bacteria</taxon>
        <taxon>Bacillati</taxon>
        <taxon>Bacillota</taxon>
        <taxon>Negativicutes</taxon>
        <taxon>Selenomonadales</taxon>
        <taxon>Sporomusaceae</taxon>
        <taxon>Pelosinus</taxon>
    </lineage>
</organism>
<keyword evidence="2" id="KW-1185">Reference proteome</keyword>
<dbReference type="Proteomes" id="UP000199520">
    <property type="component" value="Unassembled WGS sequence"/>
</dbReference>
<proteinExistence type="predicted"/>
<evidence type="ECO:0000313" key="1">
    <source>
        <dbReference type="EMBL" id="SFL36251.1"/>
    </source>
</evidence>
<dbReference type="STRING" id="1123291.SAMN04490355_1002128"/>
<dbReference type="EMBL" id="FOTS01000002">
    <property type="protein sequence ID" value="SFL36251.1"/>
    <property type="molecule type" value="Genomic_DNA"/>
</dbReference>
<gene>
    <name evidence="1" type="ORF">SAMN04490355_1002128</name>
</gene>
<name>A0A1I4H4D9_9FIRM</name>